<accession>A0A644VIV2</accession>
<dbReference type="GO" id="GO:0003723">
    <property type="term" value="F:RNA binding"/>
    <property type="evidence" value="ECO:0007669"/>
    <property type="project" value="InterPro"/>
</dbReference>
<evidence type="ECO:0000256" key="1">
    <source>
        <dbReference type="ARBA" id="ARBA00007228"/>
    </source>
</evidence>
<dbReference type="GO" id="GO:0008173">
    <property type="term" value="F:RNA methyltransferase activity"/>
    <property type="evidence" value="ECO:0007669"/>
    <property type="project" value="InterPro"/>
</dbReference>
<comment type="caution">
    <text evidence="5">The sequence shown here is derived from an EMBL/GenBank/DDBJ whole genome shotgun (WGS) entry which is preliminary data.</text>
</comment>
<dbReference type="EMBL" id="VSSQ01000324">
    <property type="protein sequence ID" value="MPL91236.1"/>
    <property type="molecule type" value="Genomic_DNA"/>
</dbReference>
<dbReference type="PANTHER" id="PTHR43191">
    <property type="entry name" value="RRNA METHYLTRANSFERASE 3"/>
    <property type="match status" value="1"/>
</dbReference>
<gene>
    <name evidence="5" type="primary">aviRb_2</name>
    <name evidence="5" type="ORF">SDC9_37302</name>
</gene>
<dbReference type="EC" id="2.1.1.208" evidence="5"/>
<evidence type="ECO:0000259" key="4">
    <source>
        <dbReference type="SMART" id="SM00967"/>
    </source>
</evidence>
<dbReference type="InterPro" id="IPR029026">
    <property type="entry name" value="tRNA_m1G_MTases_N"/>
</dbReference>
<dbReference type="Pfam" id="PF22435">
    <property type="entry name" value="MRM3-like_sub_bind"/>
    <property type="match status" value="1"/>
</dbReference>
<dbReference type="Gene3D" id="3.40.1280.10">
    <property type="match status" value="1"/>
</dbReference>
<dbReference type="InterPro" id="IPR051259">
    <property type="entry name" value="rRNA_Methyltransferase"/>
</dbReference>
<dbReference type="GO" id="GO:0032259">
    <property type="term" value="P:methylation"/>
    <property type="evidence" value="ECO:0007669"/>
    <property type="project" value="UniProtKB-KW"/>
</dbReference>
<dbReference type="InterPro" id="IPR029028">
    <property type="entry name" value="Alpha/beta_knot_MTases"/>
</dbReference>
<organism evidence="5">
    <name type="scientific">bioreactor metagenome</name>
    <dbReference type="NCBI Taxonomy" id="1076179"/>
    <lineage>
        <taxon>unclassified sequences</taxon>
        <taxon>metagenomes</taxon>
        <taxon>ecological metagenomes</taxon>
    </lineage>
</organism>
<dbReference type="InterPro" id="IPR029064">
    <property type="entry name" value="Ribosomal_eL30-like_sf"/>
</dbReference>
<name>A0A644VIV2_9ZZZZ</name>
<dbReference type="InterPro" id="IPR013123">
    <property type="entry name" value="SpoU_subst-bd"/>
</dbReference>
<reference evidence="5" key="1">
    <citation type="submission" date="2019-08" db="EMBL/GenBank/DDBJ databases">
        <authorList>
            <person name="Kucharzyk K."/>
            <person name="Murdoch R.W."/>
            <person name="Higgins S."/>
            <person name="Loffler F."/>
        </authorList>
    </citation>
    <scope>NUCLEOTIDE SEQUENCE</scope>
</reference>
<feature type="domain" description="RNA 2-O ribose methyltransferase substrate binding" evidence="4">
    <location>
        <begin position="32"/>
        <end position="108"/>
    </location>
</feature>
<dbReference type="AlphaFoldDB" id="A0A644VIV2"/>
<dbReference type="SUPFAM" id="SSF55315">
    <property type="entry name" value="L30e-like"/>
    <property type="match status" value="1"/>
</dbReference>
<sequence length="271" mass="29640">MIESVSSPNNPIIKMAASLKQKKKRDELGLFSAEGLRLVEEAAESDWKNHILIITDQLSKTPRAQDIIVKLGSEGCRILEVPMKIYERISDTDQPQGIMLLLEKHINNLSGFFCKETPLIAILDCVQDPGNVGTLIRTADAVGCSAVIMTTGCADLFSGKTIRSSMGSIFHLPVYTDVSFDEIIHFTRTRNIKLVSTSLESSELFCKANFTHSTAIVFGNEGNGVSRELLAFSDSRLHIPIVGRAESLNVAAAAAVILYEAVRQRGQLSCN</sequence>
<dbReference type="SUPFAM" id="SSF75217">
    <property type="entry name" value="alpha/beta knot"/>
    <property type="match status" value="1"/>
</dbReference>
<dbReference type="CDD" id="cd18095">
    <property type="entry name" value="SpoU-like_rRNA-MTase"/>
    <property type="match status" value="1"/>
</dbReference>
<dbReference type="SMART" id="SM00967">
    <property type="entry name" value="SpoU_sub_bind"/>
    <property type="match status" value="1"/>
</dbReference>
<dbReference type="GO" id="GO:0006396">
    <property type="term" value="P:RNA processing"/>
    <property type="evidence" value="ECO:0007669"/>
    <property type="project" value="InterPro"/>
</dbReference>
<evidence type="ECO:0000256" key="3">
    <source>
        <dbReference type="ARBA" id="ARBA00022679"/>
    </source>
</evidence>
<dbReference type="PANTHER" id="PTHR43191:SF2">
    <property type="entry name" value="RRNA METHYLTRANSFERASE 3, MITOCHONDRIAL"/>
    <property type="match status" value="1"/>
</dbReference>
<comment type="similarity">
    <text evidence="1">Belongs to the class IV-like SAM-binding methyltransferase superfamily. RNA methyltransferase TrmH family.</text>
</comment>
<evidence type="ECO:0000313" key="5">
    <source>
        <dbReference type="EMBL" id="MPL91236.1"/>
    </source>
</evidence>
<dbReference type="InterPro" id="IPR053888">
    <property type="entry name" value="MRM3-like_sub_bind"/>
</dbReference>
<dbReference type="Pfam" id="PF00588">
    <property type="entry name" value="SpoU_methylase"/>
    <property type="match status" value="1"/>
</dbReference>
<evidence type="ECO:0000256" key="2">
    <source>
        <dbReference type="ARBA" id="ARBA00022603"/>
    </source>
</evidence>
<dbReference type="GO" id="GO:0005737">
    <property type="term" value="C:cytoplasm"/>
    <property type="evidence" value="ECO:0007669"/>
    <property type="project" value="UniProtKB-ARBA"/>
</dbReference>
<keyword evidence="3 5" id="KW-0808">Transferase</keyword>
<dbReference type="Gene3D" id="3.30.1330.30">
    <property type="match status" value="1"/>
</dbReference>
<dbReference type="InterPro" id="IPR001537">
    <property type="entry name" value="SpoU_MeTrfase"/>
</dbReference>
<keyword evidence="2 5" id="KW-0489">Methyltransferase</keyword>
<proteinExistence type="inferred from homology"/>
<protein>
    <submittedName>
        <fullName evidence="5">23S rRNA (Uridine(2479)-2'-O)-methyltransferase</fullName>
        <ecNumber evidence="5">2.1.1.208</ecNumber>
    </submittedName>
</protein>